<accession>A0A699I664</accession>
<dbReference type="PROSITE" id="PS50158">
    <property type="entry name" value="ZF_CCHC"/>
    <property type="match status" value="2"/>
</dbReference>
<dbReference type="GO" id="GO:0003676">
    <property type="term" value="F:nucleic acid binding"/>
    <property type="evidence" value="ECO:0007669"/>
    <property type="project" value="InterPro"/>
</dbReference>
<dbReference type="SUPFAM" id="SSF57756">
    <property type="entry name" value="Retrovirus zinc finger-like domains"/>
    <property type="match status" value="2"/>
</dbReference>
<feature type="domain" description="CCHC-type" evidence="2">
    <location>
        <begin position="147"/>
        <end position="163"/>
    </location>
</feature>
<gene>
    <name evidence="3" type="ORF">Tci_497616</name>
</gene>
<evidence type="ECO:0000313" key="3">
    <source>
        <dbReference type="EMBL" id="GEZ25643.1"/>
    </source>
</evidence>
<keyword evidence="1" id="KW-0862">Zinc</keyword>
<dbReference type="Pfam" id="PF00098">
    <property type="entry name" value="zf-CCHC"/>
    <property type="match status" value="2"/>
</dbReference>
<comment type="caution">
    <text evidence="3">The sequence shown here is derived from an EMBL/GenBank/DDBJ whole genome shotgun (WGS) entry which is preliminary data.</text>
</comment>
<dbReference type="InterPro" id="IPR001878">
    <property type="entry name" value="Znf_CCHC"/>
</dbReference>
<dbReference type="SMART" id="SM00343">
    <property type="entry name" value="ZnF_C2HC"/>
    <property type="match status" value="2"/>
</dbReference>
<keyword evidence="1" id="KW-0479">Metal-binding</keyword>
<evidence type="ECO:0000259" key="2">
    <source>
        <dbReference type="PROSITE" id="PS50158"/>
    </source>
</evidence>
<dbReference type="AlphaFoldDB" id="A0A699I664"/>
<name>A0A699I664_TANCI</name>
<reference evidence="3" key="1">
    <citation type="journal article" date="2019" name="Sci. Rep.">
        <title>Draft genome of Tanacetum cinerariifolium, the natural source of mosquito coil.</title>
        <authorList>
            <person name="Yamashiro T."/>
            <person name="Shiraishi A."/>
            <person name="Satake H."/>
            <person name="Nakayama K."/>
        </authorList>
    </citation>
    <scope>NUCLEOTIDE SEQUENCE</scope>
</reference>
<dbReference type="InterPro" id="IPR036875">
    <property type="entry name" value="Znf_CCHC_sf"/>
</dbReference>
<protein>
    <submittedName>
        <fullName evidence="3">Retrovirus-related Pol polyprotein from transposon TNT 1-94</fullName>
    </submittedName>
</protein>
<proteinExistence type="predicted"/>
<dbReference type="EMBL" id="BKCJ010257793">
    <property type="protein sequence ID" value="GEZ25643.1"/>
    <property type="molecule type" value="Genomic_DNA"/>
</dbReference>
<dbReference type="GO" id="GO:0008270">
    <property type="term" value="F:zinc ion binding"/>
    <property type="evidence" value="ECO:0007669"/>
    <property type="project" value="UniProtKB-KW"/>
</dbReference>
<keyword evidence="1" id="KW-0863">Zinc-finger</keyword>
<evidence type="ECO:0000256" key="1">
    <source>
        <dbReference type="PROSITE-ProRule" id="PRU00047"/>
    </source>
</evidence>
<dbReference type="Gene3D" id="4.10.60.10">
    <property type="entry name" value="Zinc finger, CCHC-type"/>
    <property type="match status" value="2"/>
</dbReference>
<sequence length="308" mass="36065">MTISNNIKCTRPVIENQNAKDSLKLMEEKFCSADKALAGTLMAYLTTMKFNGLQSIQKHVLDMTNTTARLKTLGMNVDDSFLNIDELSSNLIQEEARLKKQRVYFVNLVNQRVDKKLKPKYKNFKKKQQVTASKVANGEKREQYNNKCNFCKKEGHFQKDCPKRKAWFEKKEKLARKNELKARGTFMMALPNEHQLKFNSYKNARSLMKEIKKRFGEETYLKWQMAMLTIRARRLLKKTERKLGSNGSETIGFDKTKVECYNCHKRGHFARECRAPREIRNREPVRRNVTVEIIDAKALVAQDRFGYD</sequence>
<organism evidence="3">
    <name type="scientific">Tanacetum cinerariifolium</name>
    <name type="common">Dalmatian daisy</name>
    <name type="synonym">Chrysanthemum cinerariifolium</name>
    <dbReference type="NCBI Taxonomy" id="118510"/>
    <lineage>
        <taxon>Eukaryota</taxon>
        <taxon>Viridiplantae</taxon>
        <taxon>Streptophyta</taxon>
        <taxon>Embryophyta</taxon>
        <taxon>Tracheophyta</taxon>
        <taxon>Spermatophyta</taxon>
        <taxon>Magnoliopsida</taxon>
        <taxon>eudicotyledons</taxon>
        <taxon>Gunneridae</taxon>
        <taxon>Pentapetalae</taxon>
        <taxon>asterids</taxon>
        <taxon>campanulids</taxon>
        <taxon>Asterales</taxon>
        <taxon>Asteraceae</taxon>
        <taxon>Asteroideae</taxon>
        <taxon>Anthemideae</taxon>
        <taxon>Anthemidinae</taxon>
        <taxon>Tanacetum</taxon>
    </lineage>
</organism>
<feature type="domain" description="CCHC-type" evidence="2">
    <location>
        <begin position="260"/>
        <end position="274"/>
    </location>
</feature>